<evidence type="ECO:0000256" key="1">
    <source>
        <dbReference type="SAM" id="MobiDB-lite"/>
    </source>
</evidence>
<dbReference type="OrthoDB" id="3630276at2759"/>
<reference evidence="3 4" key="1">
    <citation type="journal article" date="2014" name="BMC Genomics">
        <title>Comparative genome sequencing reveals chemotype-specific gene clusters in the toxigenic black mold Stachybotrys.</title>
        <authorList>
            <person name="Semeiks J."/>
            <person name="Borek D."/>
            <person name="Otwinowski Z."/>
            <person name="Grishin N.V."/>
        </authorList>
    </citation>
    <scope>NUCLEOTIDE SEQUENCE [LARGE SCALE GENOMIC DNA]</scope>
    <source>
        <strain evidence="4">CBS 109288 / IBT 7711</strain>
    </source>
</reference>
<dbReference type="AlphaFoldDB" id="A0A084B428"/>
<keyword evidence="2" id="KW-1133">Transmembrane helix</keyword>
<protein>
    <submittedName>
        <fullName evidence="3">Uncharacterized protein</fullName>
    </submittedName>
</protein>
<evidence type="ECO:0000256" key="2">
    <source>
        <dbReference type="SAM" id="Phobius"/>
    </source>
</evidence>
<evidence type="ECO:0000313" key="3">
    <source>
        <dbReference type="EMBL" id="KEY72307.1"/>
    </source>
</evidence>
<dbReference type="HOGENOM" id="CLU_060171_1_0_1"/>
<organism evidence="3 4">
    <name type="scientific">Stachybotrys chartarum (strain CBS 109288 / IBT 7711)</name>
    <name type="common">Toxic black mold</name>
    <name type="synonym">Stilbospora chartarum</name>
    <dbReference type="NCBI Taxonomy" id="1280523"/>
    <lineage>
        <taxon>Eukaryota</taxon>
        <taxon>Fungi</taxon>
        <taxon>Dikarya</taxon>
        <taxon>Ascomycota</taxon>
        <taxon>Pezizomycotina</taxon>
        <taxon>Sordariomycetes</taxon>
        <taxon>Hypocreomycetidae</taxon>
        <taxon>Hypocreales</taxon>
        <taxon>Stachybotryaceae</taxon>
        <taxon>Stachybotrys</taxon>
    </lineage>
</organism>
<feature type="transmembrane region" description="Helical" evidence="2">
    <location>
        <begin position="181"/>
        <end position="206"/>
    </location>
</feature>
<accession>A0A084B428</accession>
<feature type="region of interest" description="Disordered" evidence="1">
    <location>
        <begin position="227"/>
        <end position="266"/>
    </location>
</feature>
<name>A0A084B428_STACB</name>
<feature type="compositionally biased region" description="Low complexity" evidence="1">
    <location>
        <begin position="246"/>
        <end position="259"/>
    </location>
</feature>
<dbReference type="Proteomes" id="UP000028045">
    <property type="component" value="Unassembled WGS sequence"/>
</dbReference>
<keyword evidence="4" id="KW-1185">Reference proteome</keyword>
<keyword evidence="2" id="KW-0812">Transmembrane</keyword>
<gene>
    <name evidence="3" type="ORF">S7711_00992</name>
</gene>
<dbReference type="EMBL" id="KL648095">
    <property type="protein sequence ID" value="KEY72307.1"/>
    <property type="molecule type" value="Genomic_DNA"/>
</dbReference>
<keyword evidence="2" id="KW-0472">Membrane</keyword>
<sequence>MRFTPLLFAGAVAAMTRPDCFTSHSTGLAAYASCADHVSLADCFFHIQTPNKFNVEQCLLASGCSSDDASFEARAAIDRCDEWIRANELRRRAPAAAATAALLPQITVPAVLARQANDLECYTTSTVDSRVCPVETNDGTVTTQPCTTTRVAQSECAPGLTCSMDSQGNDVCMELQDTLEIAGIIISIVFGVAILLGIGTLTYMCCQDRREHRRLEAKAEATALARAATKKQRAADVRAPLMSEQPATTPTALPGGPDPFSDRHHS</sequence>
<evidence type="ECO:0000313" key="4">
    <source>
        <dbReference type="Proteomes" id="UP000028045"/>
    </source>
</evidence>
<proteinExistence type="predicted"/>